<feature type="transmembrane region" description="Helical" evidence="1">
    <location>
        <begin position="76"/>
        <end position="97"/>
    </location>
</feature>
<keyword evidence="1" id="KW-0472">Membrane</keyword>
<gene>
    <name evidence="2" type="ORF">CCMP2556_LOCUS1315</name>
</gene>
<organism evidence="2 3">
    <name type="scientific">Durusdinium trenchii</name>
    <dbReference type="NCBI Taxonomy" id="1381693"/>
    <lineage>
        <taxon>Eukaryota</taxon>
        <taxon>Sar</taxon>
        <taxon>Alveolata</taxon>
        <taxon>Dinophyceae</taxon>
        <taxon>Suessiales</taxon>
        <taxon>Symbiodiniaceae</taxon>
        <taxon>Durusdinium</taxon>
    </lineage>
</organism>
<evidence type="ECO:0000313" key="2">
    <source>
        <dbReference type="EMBL" id="CAK8988591.1"/>
    </source>
</evidence>
<evidence type="ECO:0000313" key="3">
    <source>
        <dbReference type="Proteomes" id="UP001642484"/>
    </source>
</evidence>
<keyword evidence="3" id="KW-1185">Reference proteome</keyword>
<keyword evidence="1" id="KW-1133">Transmembrane helix</keyword>
<dbReference type="Proteomes" id="UP001642484">
    <property type="component" value="Unassembled WGS sequence"/>
</dbReference>
<name>A0ABP0HEE9_9DINO</name>
<accession>A0ABP0HEE9</accession>
<proteinExistence type="predicted"/>
<sequence length="164" mass="18448">MEPRTMAYMVAAVALEVALLAPLCKAVWAHRSQLLEILNWSIRSVKLSLCVGRLSGRDQHVSEGILEYRCWVADRMLAYLLAVCTVAIFTIQVNLLAGGEQWLAEGQRWVLLGLTAGMVVARQMPNLVKWRLNGLYILFDLATLLYVTPWMVPPEKFAPGHWAI</sequence>
<feature type="transmembrane region" description="Helical" evidence="1">
    <location>
        <begin position="134"/>
        <end position="152"/>
    </location>
</feature>
<evidence type="ECO:0000256" key="1">
    <source>
        <dbReference type="SAM" id="Phobius"/>
    </source>
</evidence>
<reference evidence="2 3" key="1">
    <citation type="submission" date="2024-02" db="EMBL/GenBank/DDBJ databases">
        <authorList>
            <person name="Chen Y."/>
            <person name="Shah S."/>
            <person name="Dougan E. K."/>
            <person name="Thang M."/>
            <person name="Chan C."/>
        </authorList>
    </citation>
    <scope>NUCLEOTIDE SEQUENCE [LARGE SCALE GENOMIC DNA]</scope>
</reference>
<protein>
    <submittedName>
        <fullName evidence="2">Uncharacterized protein</fullName>
    </submittedName>
</protein>
<dbReference type="EMBL" id="CAXAMN010000447">
    <property type="protein sequence ID" value="CAK8988591.1"/>
    <property type="molecule type" value="Genomic_DNA"/>
</dbReference>
<keyword evidence="1" id="KW-0812">Transmembrane</keyword>
<comment type="caution">
    <text evidence="2">The sequence shown here is derived from an EMBL/GenBank/DDBJ whole genome shotgun (WGS) entry which is preliminary data.</text>
</comment>